<evidence type="ECO:0000313" key="2">
    <source>
        <dbReference type="EMBL" id="CAH1707054.1"/>
    </source>
</evidence>
<protein>
    <recommendedName>
        <fullName evidence="1">LysR substrate-binding domain-containing protein</fullName>
    </recommendedName>
</protein>
<proteinExistence type="predicted"/>
<organism evidence="2 3">
    <name type="scientific">Lactobacillus delbrueckii subsp. delbrueckii</name>
    <dbReference type="NCBI Taxonomy" id="83684"/>
    <lineage>
        <taxon>Bacteria</taxon>
        <taxon>Bacillati</taxon>
        <taxon>Bacillota</taxon>
        <taxon>Bacilli</taxon>
        <taxon>Lactobacillales</taxon>
        <taxon>Lactobacillaceae</taxon>
        <taxon>Lactobacillus</taxon>
    </lineage>
</organism>
<dbReference type="Pfam" id="PF03466">
    <property type="entry name" value="LysR_substrate"/>
    <property type="match status" value="1"/>
</dbReference>
<dbReference type="InterPro" id="IPR005119">
    <property type="entry name" value="LysR_subst-bd"/>
</dbReference>
<evidence type="ECO:0000259" key="1">
    <source>
        <dbReference type="Pfam" id="PF03466"/>
    </source>
</evidence>
<dbReference type="EMBL" id="OV915080">
    <property type="protein sequence ID" value="CAH1707054.1"/>
    <property type="molecule type" value="Genomic_DNA"/>
</dbReference>
<sequence>MPLLKRIRSPSQPSAPWSKGWKVQLVFTKSSRAPLVITPAGQVLTTPLQRYQYVLVVAEDSPLAQLDEIRIAQIKDTPLIMRHKRFLSRTSLDRLFAARNGRQLLDGYCRGKRSRRQSHPLGSKPAKLLLLQLGDPREFHSE</sequence>
<dbReference type="Gene3D" id="3.40.190.290">
    <property type="match status" value="1"/>
</dbReference>
<dbReference type="Proteomes" id="UP001295440">
    <property type="component" value="Chromosome"/>
</dbReference>
<dbReference type="SUPFAM" id="SSF53850">
    <property type="entry name" value="Periplasmic binding protein-like II"/>
    <property type="match status" value="1"/>
</dbReference>
<dbReference type="AlphaFoldDB" id="A0AAU9R886"/>
<name>A0AAU9R886_9LACO</name>
<gene>
    <name evidence="2" type="ORF">LDD865_1899</name>
</gene>
<feature type="domain" description="LysR substrate-binding" evidence="1">
    <location>
        <begin position="42"/>
        <end position="101"/>
    </location>
</feature>
<evidence type="ECO:0000313" key="3">
    <source>
        <dbReference type="Proteomes" id="UP001295440"/>
    </source>
</evidence>
<reference evidence="2" key="1">
    <citation type="submission" date="2022-02" db="EMBL/GenBank/DDBJ databases">
        <authorList>
            <person name="Deutsch MARIE S."/>
        </authorList>
    </citation>
    <scope>NUCLEOTIDE SEQUENCE</scope>
    <source>
        <strain evidence="2">CIRM-BIA865</strain>
    </source>
</reference>
<accession>A0AAU9R886</accession>